<sequence length="103" mass="10676">MATFEEVNTPRTENFGVPRGSLGSAVEHPGGASGAAPGALRSPGKGALAQIQEIRADCPKCMFMPFSVPPETATRADNDRDDASECSGGGGGPTGRRWRNRAC</sequence>
<keyword evidence="3" id="KW-1185">Reference proteome</keyword>
<dbReference type="EMBL" id="CAUYUJ010017375">
    <property type="protein sequence ID" value="CAK0874245.1"/>
    <property type="molecule type" value="Genomic_DNA"/>
</dbReference>
<proteinExistence type="predicted"/>
<accession>A0ABN9VQ16</accession>
<comment type="caution">
    <text evidence="2">The sequence shown here is derived from an EMBL/GenBank/DDBJ whole genome shotgun (WGS) entry which is preliminary data.</text>
</comment>
<evidence type="ECO:0000256" key="1">
    <source>
        <dbReference type="SAM" id="MobiDB-lite"/>
    </source>
</evidence>
<evidence type="ECO:0000313" key="3">
    <source>
        <dbReference type="Proteomes" id="UP001189429"/>
    </source>
</evidence>
<evidence type="ECO:0000313" key="2">
    <source>
        <dbReference type="EMBL" id="CAK0874245.1"/>
    </source>
</evidence>
<reference evidence="2" key="1">
    <citation type="submission" date="2023-10" db="EMBL/GenBank/DDBJ databases">
        <authorList>
            <person name="Chen Y."/>
            <person name="Shah S."/>
            <person name="Dougan E. K."/>
            <person name="Thang M."/>
            <person name="Chan C."/>
        </authorList>
    </citation>
    <scope>NUCLEOTIDE SEQUENCE [LARGE SCALE GENOMIC DNA]</scope>
</reference>
<feature type="region of interest" description="Disordered" evidence="1">
    <location>
        <begin position="69"/>
        <end position="103"/>
    </location>
</feature>
<feature type="compositionally biased region" description="Basic and acidic residues" evidence="1">
    <location>
        <begin position="74"/>
        <end position="83"/>
    </location>
</feature>
<gene>
    <name evidence="2" type="ORF">PCOR1329_LOCUS59208</name>
</gene>
<dbReference type="Proteomes" id="UP001189429">
    <property type="component" value="Unassembled WGS sequence"/>
</dbReference>
<organism evidence="2 3">
    <name type="scientific">Prorocentrum cordatum</name>
    <dbReference type="NCBI Taxonomy" id="2364126"/>
    <lineage>
        <taxon>Eukaryota</taxon>
        <taxon>Sar</taxon>
        <taxon>Alveolata</taxon>
        <taxon>Dinophyceae</taxon>
        <taxon>Prorocentrales</taxon>
        <taxon>Prorocentraceae</taxon>
        <taxon>Prorocentrum</taxon>
    </lineage>
</organism>
<protein>
    <submittedName>
        <fullName evidence="2">Uncharacterized protein</fullName>
    </submittedName>
</protein>
<name>A0ABN9VQ16_9DINO</name>
<feature type="region of interest" description="Disordered" evidence="1">
    <location>
        <begin position="1"/>
        <end position="44"/>
    </location>
</feature>